<dbReference type="Proteomes" id="UP000276215">
    <property type="component" value="Unassembled WGS sequence"/>
</dbReference>
<gene>
    <name evidence="1" type="ORF">L873DRAFT_1723399</name>
</gene>
<organism evidence="1 2">
    <name type="scientific">Choiromyces venosus 120613-1</name>
    <dbReference type="NCBI Taxonomy" id="1336337"/>
    <lineage>
        <taxon>Eukaryota</taxon>
        <taxon>Fungi</taxon>
        <taxon>Dikarya</taxon>
        <taxon>Ascomycota</taxon>
        <taxon>Pezizomycotina</taxon>
        <taxon>Pezizomycetes</taxon>
        <taxon>Pezizales</taxon>
        <taxon>Tuberaceae</taxon>
        <taxon>Choiromyces</taxon>
    </lineage>
</organism>
<protein>
    <submittedName>
        <fullName evidence="1">Uncharacterized protein</fullName>
    </submittedName>
</protein>
<name>A0A3N4ITD8_9PEZI</name>
<feature type="non-terminal residue" evidence="1">
    <location>
        <position position="1"/>
    </location>
</feature>
<evidence type="ECO:0000313" key="1">
    <source>
        <dbReference type="EMBL" id="RPA89076.1"/>
    </source>
</evidence>
<dbReference type="AlphaFoldDB" id="A0A3N4ITD8"/>
<keyword evidence="2" id="KW-1185">Reference proteome</keyword>
<dbReference type="EMBL" id="ML120617">
    <property type="protein sequence ID" value="RPA89076.1"/>
    <property type="molecule type" value="Genomic_DNA"/>
</dbReference>
<reference evidence="1 2" key="1">
    <citation type="journal article" date="2018" name="Nat. Ecol. Evol.">
        <title>Pezizomycetes genomes reveal the molecular basis of ectomycorrhizal truffle lifestyle.</title>
        <authorList>
            <person name="Murat C."/>
            <person name="Payen T."/>
            <person name="Noel B."/>
            <person name="Kuo A."/>
            <person name="Morin E."/>
            <person name="Chen J."/>
            <person name="Kohler A."/>
            <person name="Krizsan K."/>
            <person name="Balestrini R."/>
            <person name="Da Silva C."/>
            <person name="Montanini B."/>
            <person name="Hainaut M."/>
            <person name="Levati E."/>
            <person name="Barry K.W."/>
            <person name="Belfiori B."/>
            <person name="Cichocki N."/>
            <person name="Clum A."/>
            <person name="Dockter R.B."/>
            <person name="Fauchery L."/>
            <person name="Guy J."/>
            <person name="Iotti M."/>
            <person name="Le Tacon F."/>
            <person name="Lindquist E.A."/>
            <person name="Lipzen A."/>
            <person name="Malagnac F."/>
            <person name="Mello A."/>
            <person name="Molinier V."/>
            <person name="Miyauchi S."/>
            <person name="Poulain J."/>
            <person name="Riccioni C."/>
            <person name="Rubini A."/>
            <person name="Sitrit Y."/>
            <person name="Splivallo R."/>
            <person name="Traeger S."/>
            <person name="Wang M."/>
            <person name="Zifcakova L."/>
            <person name="Wipf D."/>
            <person name="Zambonelli A."/>
            <person name="Paolocci F."/>
            <person name="Nowrousian M."/>
            <person name="Ottonello S."/>
            <person name="Baldrian P."/>
            <person name="Spatafora J.W."/>
            <person name="Henrissat B."/>
            <person name="Nagy L.G."/>
            <person name="Aury J.M."/>
            <person name="Wincker P."/>
            <person name="Grigoriev I.V."/>
            <person name="Bonfante P."/>
            <person name="Martin F.M."/>
        </authorList>
    </citation>
    <scope>NUCLEOTIDE SEQUENCE [LARGE SCALE GENOMIC DNA]</scope>
    <source>
        <strain evidence="1 2">120613-1</strain>
    </source>
</reference>
<accession>A0A3N4ITD8</accession>
<evidence type="ECO:0000313" key="2">
    <source>
        <dbReference type="Proteomes" id="UP000276215"/>
    </source>
</evidence>
<proteinExistence type="predicted"/>
<sequence>PRWLTSIESCSGKDASIIVITITSLKAQLFVNKQLSAFSTTFRTKCHLRFNAFTQCSNCHHFGHHSNKWTNPSSYC</sequence>